<sequence length="422" mass="48456">MIKNFLISTIIILLTSISCSPKIIRNWKEGERSDFGITSPSKAAFFVENENIQAEEELVKKHTGTADHIYGLFGTAADLMLVGRTNAKTFKFTKGKKTWFVDVNQMTKRTAMILFDGSEKPMIEYDIEKYLPLVKLYLSNDLKNTKKQTKTILKQENATRSVVDSIWSIAYKPDQKYAQSLLKNLKRNFSPPVFGLSAINCDGTIETQVFIDLAEKQLSYSSSVTYKNGQIMSSEYERNGEISGQKYHFNTLGLVDSIVFHLNHKKDYETQFKYLPQRIVTRFYNSRSRDEYLLNDKFEISKKISFDERNNPTSQQHFFYDDLGRVIREESFSSGKKLSTNFYEYENKEQNRFSKMKVVSTDETYISENTNTIVDGKETFISTTNGKVQSKTVSQINKNCEGKALIYDGNGAITGVTIQRKK</sequence>
<organism evidence="1 2">
    <name type="scientific">Epilithonimonas ginsengisoli</name>
    <dbReference type="NCBI Taxonomy" id="1245592"/>
    <lineage>
        <taxon>Bacteria</taxon>
        <taxon>Pseudomonadati</taxon>
        <taxon>Bacteroidota</taxon>
        <taxon>Flavobacteriia</taxon>
        <taxon>Flavobacteriales</taxon>
        <taxon>Weeksellaceae</taxon>
        <taxon>Chryseobacterium group</taxon>
        <taxon>Epilithonimonas</taxon>
    </lineage>
</organism>
<keyword evidence="2" id="KW-1185">Reference proteome</keyword>
<dbReference type="Proteomes" id="UP001204439">
    <property type="component" value="Unassembled WGS sequence"/>
</dbReference>
<reference evidence="1 2" key="1">
    <citation type="submission" date="2023-11" db="EMBL/GenBank/DDBJ databases">
        <title>First isolation, identification, and characterization of non-pathogenic Epilithonimonas ginsengisoli isolated from diseased farmed rainbow trout (Oncorhynchus mykiss) in Chile.</title>
        <authorList>
            <person name="Miranda C.D."/>
            <person name="Irgang R."/>
            <person name="Concha C."/>
            <person name="Rojas R."/>
            <person name="Avendano R."/>
        </authorList>
    </citation>
    <scope>NUCLEOTIDE SEQUENCE [LARGE SCALE GENOMIC DNA]</scope>
    <source>
        <strain evidence="1 2">FP99</strain>
    </source>
</reference>
<comment type="caution">
    <text evidence="1">The sequence shown here is derived from an EMBL/GenBank/DDBJ whole genome shotgun (WGS) entry which is preliminary data.</text>
</comment>
<protein>
    <recommendedName>
        <fullName evidence="3">RHS repeat protein</fullName>
    </recommendedName>
</protein>
<name>A0ABU4JKR4_9FLAO</name>
<proteinExistence type="predicted"/>
<dbReference type="PROSITE" id="PS51257">
    <property type="entry name" value="PROKAR_LIPOPROTEIN"/>
    <property type="match status" value="1"/>
</dbReference>
<evidence type="ECO:0008006" key="3">
    <source>
        <dbReference type="Google" id="ProtNLM"/>
    </source>
</evidence>
<dbReference type="EMBL" id="JAMXLT020000028">
    <property type="protein sequence ID" value="MDW8550265.1"/>
    <property type="molecule type" value="Genomic_DNA"/>
</dbReference>
<dbReference type="RefSeq" id="WP_063970857.1">
    <property type="nucleotide sequence ID" value="NZ_JAMXLT020000028.1"/>
</dbReference>
<accession>A0ABU4JKR4</accession>
<evidence type="ECO:0000313" key="2">
    <source>
        <dbReference type="Proteomes" id="UP001204439"/>
    </source>
</evidence>
<evidence type="ECO:0000313" key="1">
    <source>
        <dbReference type="EMBL" id="MDW8550265.1"/>
    </source>
</evidence>
<gene>
    <name evidence="1" type="ORF">NG800_015155</name>
</gene>